<dbReference type="Proteomes" id="UP000095192">
    <property type="component" value="Unassembled WGS sequence"/>
</dbReference>
<dbReference type="AlphaFoldDB" id="A0A1D3CXK4"/>
<proteinExistence type="predicted"/>
<name>A0A1D3CXK4_9EIME</name>
<reference evidence="2 3" key="1">
    <citation type="journal article" date="2016" name="BMC Genomics">
        <title>Comparative genomics reveals Cyclospora cayetanensis possesses coccidia-like metabolism and invasion components but unique surface antigens.</title>
        <authorList>
            <person name="Liu S."/>
            <person name="Wang L."/>
            <person name="Zheng H."/>
            <person name="Xu Z."/>
            <person name="Roellig D.M."/>
            <person name="Li N."/>
            <person name="Frace M.A."/>
            <person name="Tang K."/>
            <person name="Arrowood M.J."/>
            <person name="Moss D.M."/>
            <person name="Zhang L."/>
            <person name="Feng Y."/>
            <person name="Xiao L."/>
        </authorList>
    </citation>
    <scope>NUCLEOTIDE SEQUENCE [LARGE SCALE GENOMIC DNA]</scope>
    <source>
        <strain evidence="2 3">CHN_HEN01</strain>
    </source>
</reference>
<dbReference type="EMBL" id="JROU02001583">
    <property type="protein sequence ID" value="OEH75922.1"/>
    <property type="molecule type" value="Genomic_DNA"/>
</dbReference>
<evidence type="ECO:0000313" key="3">
    <source>
        <dbReference type="Proteomes" id="UP000095192"/>
    </source>
</evidence>
<keyword evidence="3" id="KW-1185">Reference proteome</keyword>
<dbReference type="InParanoid" id="A0A1D3CXK4"/>
<evidence type="ECO:0000313" key="2">
    <source>
        <dbReference type="EMBL" id="OEH75922.1"/>
    </source>
</evidence>
<protein>
    <submittedName>
        <fullName evidence="2">Uncharacterized protein</fullName>
    </submittedName>
</protein>
<organism evidence="2 3">
    <name type="scientific">Cyclospora cayetanensis</name>
    <dbReference type="NCBI Taxonomy" id="88456"/>
    <lineage>
        <taxon>Eukaryota</taxon>
        <taxon>Sar</taxon>
        <taxon>Alveolata</taxon>
        <taxon>Apicomplexa</taxon>
        <taxon>Conoidasida</taxon>
        <taxon>Coccidia</taxon>
        <taxon>Eucoccidiorida</taxon>
        <taxon>Eimeriorina</taxon>
        <taxon>Eimeriidae</taxon>
        <taxon>Cyclospora</taxon>
    </lineage>
</organism>
<sequence>MPVKAAKGKGKGRKGGVKGPKKAPNKAITLALGHPPAVGPWNPLPLDQQIDAFAGAIAKPNAVVTSTAGGPTLCGQGILSSGKPAAPPRYFVPTRDAAIAAITKAAEARRQRELAAANQETEAAFADVTTAAATTEKDSTSAVSPPSETIPTAATHASAAAFRAGSLHSNAQYCAMARTLSCLRENIEAETSKGNSGTTKTLDPTAIGERRMYTELQRQLLLLQQPNAPTNGPTEEPVAGSVFWKPPVDSPLLERAPSVTQQWQQQQHQDEGPVESGFCKYVYSHTPLCTPADKLRLYRINLLFRPRPLPAHGQPPWGLVLPDQEGQTEDPTPAPMRPRQWQFEGRAVVWAEWGLGGLSCLTTTVASLG</sequence>
<evidence type="ECO:0000256" key="1">
    <source>
        <dbReference type="SAM" id="MobiDB-lite"/>
    </source>
</evidence>
<accession>A0A1D3CXK4</accession>
<feature type="compositionally biased region" description="Basic residues" evidence="1">
    <location>
        <begin position="1"/>
        <end position="24"/>
    </location>
</feature>
<dbReference type="VEuPathDB" id="ToxoDB:cyc_04529"/>
<gene>
    <name evidence="2" type="ORF">cyc_04529</name>
</gene>
<comment type="caution">
    <text evidence="2">The sequence shown here is derived from an EMBL/GenBank/DDBJ whole genome shotgun (WGS) entry which is preliminary data.</text>
</comment>
<feature type="region of interest" description="Disordered" evidence="1">
    <location>
        <begin position="1"/>
        <end position="25"/>
    </location>
</feature>
<dbReference type="VEuPathDB" id="ToxoDB:LOC113147100"/>